<name>A6WGA1_KINRD</name>
<dbReference type="Gene3D" id="3.20.20.105">
    <property type="entry name" value="Queuine tRNA-ribosyltransferase-like"/>
    <property type="match status" value="1"/>
</dbReference>
<dbReference type="eggNOG" id="COG0343">
    <property type="taxonomic scope" value="Bacteria"/>
</dbReference>
<dbReference type="HOGENOM" id="CLU_034347_0_0_11"/>
<evidence type="ECO:0000256" key="1">
    <source>
        <dbReference type="SAM" id="MobiDB-lite"/>
    </source>
</evidence>
<dbReference type="InterPro" id="IPR053537">
    <property type="entry name" value="DNA-guanine_TGase"/>
</dbReference>
<sequence>MKFYFPDSQDLISPTYDFDRDEYHPLRVRQRDDRYAHEALTARPYDGILVSKGIVDGSISGTGKYTTSQRARLYRLGVRDFFRLPDGIETLGDNGAFAYATEEIPPVTVEQVLDFYDGCGFDAGVSLDHIVFGYQPDEVVQAAGGILNDEQNAWETRRELTLKYAAEFLEAIHERGSTLVPVGAAQGWSPSTYANSVQRLQDLGYQRIALGGMVPLRTPAILACLNAIDAVRKPDTQLHLLGITRLDAMEEFARLGVSSLDSTSGFRQAFMDEKNNYHTANGNYAAIRVPQVDGNLKLKKAIVAGQVSQASAVRLERECLSALRAYDEGAASLEEALETVLAYDALVRPPADRAKQSYEEMYRTTLQDRPWTTCSCGLCERHGIQLVIFRGTERNKRRGFHNLAVLAAKMHTLRPARVKPTASRTRAKAQTTSGAPMRTTQGRTTAATGGLAAADSTVTKATARTAKVTAKKSTAVEVPARKTVTKKTAAKTTTKRTRGTDG</sequence>
<evidence type="ECO:0008006" key="4">
    <source>
        <dbReference type="Google" id="ProtNLM"/>
    </source>
</evidence>
<evidence type="ECO:0000313" key="2">
    <source>
        <dbReference type="EMBL" id="ABS05840.1"/>
    </source>
</evidence>
<dbReference type="KEGG" id="kra:Krad_4377"/>
<evidence type="ECO:0000313" key="3">
    <source>
        <dbReference type="Proteomes" id="UP000001116"/>
    </source>
</evidence>
<gene>
    <name evidence="2" type="ordered locus">Krad_4377</name>
</gene>
<reference evidence="3" key="1">
    <citation type="journal article" date="2008" name="PLoS ONE">
        <title>Survival in nuclear waste, extreme resistance, and potential applications gleaned from the genome sequence of Kineococcus radiotolerans SRS30216.</title>
        <authorList>
            <person name="Bagwell C.E."/>
            <person name="Bhat S."/>
            <person name="Hawkins G.M."/>
            <person name="Smith B.W."/>
            <person name="Biswas T."/>
            <person name="Hoover T.R."/>
            <person name="Saunders E."/>
            <person name="Han C.S."/>
            <person name="Tsodikov O.V."/>
            <person name="Shimkets L.J."/>
        </authorList>
    </citation>
    <scope>NUCLEOTIDE SEQUENCE [LARGE SCALE GENOMIC DNA]</scope>
    <source>
        <strain evidence="3">ATCC BAA-149 / DSM 14245 / SRS30216</strain>
    </source>
</reference>
<proteinExistence type="predicted"/>
<accession>A6WGA1</accession>
<keyword evidence="3" id="KW-1185">Reference proteome</keyword>
<protein>
    <recommendedName>
        <fullName evidence="4">Queuine/other tRNA-ribosyltransferase</fullName>
    </recommendedName>
</protein>
<dbReference type="STRING" id="266940.Krad_4377"/>
<dbReference type="GO" id="GO:0006400">
    <property type="term" value="P:tRNA modification"/>
    <property type="evidence" value="ECO:0007669"/>
    <property type="project" value="InterPro"/>
</dbReference>
<dbReference type="SUPFAM" id="SSF51713">
    <property type="entry name" value="tRNA-guanine transglycosylase"/>
    <property type="match status" value="1"/>
</dbReference>
<dbReference type="AlphaFoldDB" id="A6WGA1"/>
<feature type="region of interest" description="Disordered" evidence="1">
    <location>
        <begin position="419"/>
        <end position="452"/>
    </location>
</feature>
<dbReference type="Proteomes" id="UP000001116">
    <property type="component" value="Chromosome"/>
</dbReference>
<dbReference type="InterPro" id="IPR036511">
    <property type="entry name" value="TGT-like_sf"/>
</dbReference>
<feature type="compositionally biased region" description="Low complexity" evidence="1">
    <location>
        <begin position="439"/>
        <end position="452"/>
    </location>
</feature>
<feature type="region of interest" description="Disordered" evidence="1">
    <location>
        <begin position="481"/>
        <end position="502"/>
    </location>
</feature>
<feature type="compositionally biased region" description="Polar residues" evidence="1">
    <location>
        <begin position="422"/>
        <end position="434"/>
    </location>
</feature>
<organism evidence="2 3">
    <name type="scientific">Kineococcus radiotolerans (strain ATCC BAA-149 / DSM 14245 / SRS30216)</name>
    <dbReference type="NCBI Taxonomy" id="266940"/>
    <lineage>
        <taxon>Bacteria</taxon>
        <taxon>Bacillati</taxon>
        <taxon>Actinomycetota</taxon>
        <taxon>Actinomycetes</taxon>
        <taxon>Kineosporiales</taxon>
        <taxon>Kineosporiaceae</taxon>
        <taxon>Kineococcus</taxon>
    </lineage>
</organism>
<dbReference type="RefSeq" id="WP_012085858.1">
    <property type="nucleotide sequence ID" value="NC_009664.2"/>
</dbReference>
<dbReference type="EMBL" id="CP000750">
    <property type="protein sequence ID" value="ABS05840.1"/>
    <property type="molecule type" value="Genomic_DNA"/>
</dbReference>
<dbReference type="NCBIfam" id="NF041059">
    <property type="entry name" value="DpdA"/>
    <property type="match status" value="1"/>
</dbReference>
<feature type="compositionally biased region" description="Basic residues" evidence="1">
    <location>
        <begin position="483"/>
        <end position="502"/>
    </location>
</feature>